<evidence type="ECO:0000256" key="3">
    <source>
        <dbReference type="ARBA" id="ARBA00022679"/>
    </source>
</evidence>
<proteinExistence type="inferred from homology"/>
<protein>
    <recommendedName>
        <fullName evidence="4">Methyltransferase</fullName>
        <ecNumber evidence="4">2.1.1.-</ecNumber>
    </recommendedName>
</protein>
<evidence type="ECO:0000259" key="5">
    <source>
        <dbReference type="Pfam" id="PF01555"/>
    </source>
</evidence>
<evidence type="ECO:0000256" key="2">
    <source>
        <dbReference type="ARBA" id="ARBA00022603"/>
    </source>
</evidence>
<dbReference type="Gene3D" id="3.40.50.150">
    <property type="entry name" value="Vaccinia Virus protein VP39"/>
    <property type="match status" value="1"/>
</dbReference>
<evidence type="ECO:0000256" key="4">
    <source>
        <dbReference type="RuleBase" id="RU362026"/>
    </source>
</evidence>
<dbReference type="GO" id="GO:0008170">
    <property type="term" value="F:N-methyltransferase activity"/>
    <property type="evidence" value="ECO:0007669"/>
    <property type="project" value="InterPro"/>
</dbReference>
<comment type="similarity">
    <text evidence="1 4">Belongs to the N(4)/N(6)-methyltransferase family.</text>
</comment>
<evidence type="ECO:0000256" key="1">
    <source>
        <dbReference type="ARBA" id="ARBA00006594"/>
    </source>
</evidence>
<dbReference type="GO" id="GO:0005737">
    <property type="term" value="C:cytoplasm"/>
    <property type="evidence" value="ECO:0007669"/>
    <property type="project" value="TreeGrafter"/>
</dbReference>
<organism evidence="6 7">
    <name type="scientific">Bifidobacterium saguini DSM 23967</name>
    <dbReference type="NCBI Taxonomy" id="1437607"/>
    <lineage>
        <taxon>Bacteria</taxon>
        <taxon>Bacillati</taxon>
        <taxon>Actinomycetota</taxon>
        <taxon>Actinomycetes</taxon>
        <taxon>Bifidobacteriales</taxon>
        <taxon>Bifidobacteriaceae</taxon>
        <taxon>Bifidobacterium</taxon>
    </lineage>
</organism>
<dbReference type="STRING" id="1437607.BISA_1862"/>
<dbReference type="InterPro" id="IPR029063">
    <property type="entry name" value="SAM-dependent_MTases_sf"/>
</dbReference>
<dbReference type="PROSITE" id="PS00092">
    <property type="entry name" value="N6_MTASE"/>
    <property type="match status" value="1"/>
</dbReference>
<dbReference type="AlphaFoldDB" id="A0A087D6W3"/>
<dbReference type="RefSeq" id="WP_202806967.1">
    <property type="nucleotide sequence ID" value="NZ_JDUT01000006.1"/>
</dbReference>
<gene>
    <name evidence="6" type="ORF">BISA_1862</name>
</gene>
<sequence>MQKPGQVRDAIASVLEQSETPLTVAEVERRVIESFGEPIESSSIRSSLRLQAKKTDSGIVRVSRGLYAMSSRPTHRFEYGKATLVQGDAFAVMASLGEASIHAIVTDPPYGLVEYKKSQVSKLREGRGGVWRIPPSFDGAKRSPLPRFTTLTNADREKIVEFFNRFGEQCLRVLVPGANVVVATNPLVSHLVAGALESAGLEPRGQLVRLVQTMRGGDRPKGFESEYPDVSVMPRSQFEPWVIMRKPMGETTGRNLAEYGTGGWRRIDDAHPFGDVIKSAPTRKEERAIANHPSLKPQKLMRQIVRGALPLGKGTVLDPFAGSGSTLAAAEALGYSSLGIERDPEYYDLACNAIPRLTALED</sequence>
<dbReference type="InterPro" id="IPR002941">
    <property type="entry name" value="DNA_methylase_N4/N6"/>
</dbReference>
<dbReference type="PANTHER" id="PTHR13370">
    <property type="entry name" value="RNA METHYLASE-RELATED"/>
    <property type="match status" value="1"/>
</dbReference>
<accession>A0A087D6W3</accession>
<dbReference type="GO" id="GO:0009007">
    <property type="term" value="F:site-specific DNA-methyltransferase (adenine-specific) activity"/>
    <property type="evidence" value="ECO:0007669"/>
    <property type="project" value="TreeGrafter"/>
</dbReference>
<dbReference type="PANTHER" id="PTHR13370:SF3">
    <property type="entry name" value="TRNA (GUANINE(10)-N2)-METHYLTRANSFERASE HOMOLOG"/>
    <property type="match status" value="1"/>
</dbReference>
<dbReference type="EMBL" id="JGZN01000016">
    <property type="protein sequence ID" value="KFI91263.1"/>
    <property type="molecule type" value="Genomic_DNA"/>
</dbReference>
<dbReference type="SUPFAM" id="SSF53335">
    <property type="entry name" value="S-adenosyl-L-methionine-dependent methyltransferases"/>
    <property type="match status" value="1"/>
</dbReference>
<dbReference type="InterPro" id="IPR002052">
    <property type="entry name" value="DNA_methylase_N6_adenine_CS"/>
</dbReference>
<dbReference type="PRINTS" id="PR00508">
    <property type="entry name" value="S21N4MTFRASE"/>
</dbReference>
<comment type="caution">
    <text evidence="6">The sequence shown here is derived from an EMBL/GenBank/DDBJ whole genome shotgun (WGS) entry which is preliminary data.</text>
</comment>
<dbReference type="EC" id="2.1.1.-" evidence="4"/>
<dbReference type="Proteomes" id="UP000029066">
    <property type="component" value="Unassembled WGS sequence"/>
</dbReference>
<evidence type="ECO:0000313" key="7">
    <source>
        <dbReference type="Proteomes" id="UP000029066"/>
    </source>
</evidence>
<name>A0A087D6W3_9BIFI</name>
<dbReference type="GO" id="GO:0032259">
    <property type="term" value="P:methylation"/>
    <property type="evidence" value="ECO:0007669"/>
    <property type="project" value="UniProtKB-KW"/>
</dbReference>
<evidence type="ECO:0000313" key="6">
    <source>
        <dbReference type="EMBL" id="KFI91263.1"/>
    </source>
</evidence>
<dbReference type="InterPro" id="IPR001091">
    <property type="entry name" value="RM_Methyltransferase"/>
</dbReference>
<keyword evidence="3 6" id="KW-0808">Transferase</keyword>
<keyword evidence="2 6" id="KW-0489">Methyltransferase</keyword>
<feature type="domain" description="DNA methylase N-4/N-6" evidence="5">
    <location>
        <begin position="101"/>
        <end position="350"/>
    </location>
</feature>
<dbReference type="Pfam" id="PF01555">
    <property type="entry name" value="N6_N4_Mtase"/>
    <property type="match status" value="1"/>
</dbReference>
<dbReference type="GO" id="GO:0003677">
    <property type="term" value="F:DNA binding"/>
    <property type="evidence" value="ECO:0007669"/>
    <property type="project" value="InterPro"/>
</dbReference>
<reference evidence="6 7" key="1">
    <citation type="submission" date="2014-03" db="EMBL/GenBank/DDBJ databases">
        <title>Genomics of Bifidobacteria.</title>
        <authorList>
            <person name="Ventura M."/>
            <person name="Milani C."/>
            <person name="Lugli G.A."/>
        </authorList>
    </citation>
    <scope>NUCLEOTIDE SEQUENCE [LARGE SCALE GENOMIC DNA]</scope>
    <source>
        <strain evidence="6 7">DSM 23967</strain>
    </source>
</reference>